<dbReference type="PANTHER" id="PTHR43948:SF10">
    <property type="entry name" value="MRJ, ISOFORM E"/>
    <property type="match status" value="1"/>
</dbReference>
<evidence type="ECO:0000313" key="4">
    <source>
        <dbReference type="Proteomes" id="UP001603857"/>
    </source>
</evidence>
<dbReference type="Pfam" id="PF00226">
    <property type="entry name" value="DnaJ"/>
    <property type="match status" value="1"/>
</dbReference>
<organism evidence="3 4">
    <name type="scientific">Flemingia macrophylla</name>
    <dbReference type="NCBI Taxonomy" id="520843"/>
    <lineage>
        <taxon>Eukaryota</taxon>
        <taxon>Viridiplantae</taxon>
        <taxon>Streptophyta</taxon>
        <taxon>Embryophyta</taxon>
        <taxon>Tracheophyta</taxon>
        <taxon>Spermatophyta</taxon>
        <taxon>Magnoliopsida</taxon>
        <taxon>eudicotyledons</taxon>
        <taxon>Gunneridae</taxon>
        <taxon>Pentapetalae</taxon>
        <taxon>rosids</taxon>
        <taxon>fabids</taxon>
        <taxon>Fabales</taxon>
        <taxon>Fabaceae</taxon>
        <taxon>Papilionoideae</taxon>
        <taxon>50 kb inversion clade</taxon>
        <taxon>NPAAA clade</taxon>
        <taxon>indigoferoid/millettioid clade</taxon>
        <taxon>Phaseoleae</taxon>
        <taxon>Flemingia</taxon>
    </lineage>
</organism>
<dbReference type="Proteomes" id="UP001603857">
    <property type="component" value="Unassembled WGS sequence"/>
</dbReference>
<feature type="compositionally biased region" description="Polar residues" evidence="1">
    <location>
        <begin position="204"/>
        <end position="213"/>
    </location>
</feature>
<proteinExistence type="predicted"/>
<dbReference type="PRINTS" id="PR00625">
    <property type="entry name" value="JDOMAIN"/>
</dbReference>
<evidence type="ECO:0000313" key="3">
    <source>
        <dbReference type="EMBL" id="KAL2327562.1"/>
    </source>
</evidence>
<dbReference type="CDD" id="cd06257">
    <property type="entry name" value="DnaJ"/>
    <property type="match status" value="1"/>
</dbReference>
<comment type="caution">
    <text evidence="3">The sequence shown here is derived from an EMBL/GenBank/DDBJ whole genome shotgun (WGS) entry which is preliminary data.</text>
</comment>
<dbReference type="EMBL" id="JBGMDY010000007">
    <property type="protein sequence ID" value="KAL2327562.1"/>
    <property type="molecule type" value="Genomic_DNA"/>
</dbReference>
<sequence length="213" mass="23560">MSYDQGSSPTILPSCLSLSSDVQRSTDLPTFPQMYGYIDKMRVLNRNASEEDLKKVYKRLARIWHPDKNPVKKAEAESKFKRISEAYDILSDPQKLQIYDLYGEEALKSGQVPPPPHSSSSSSSSSRAFHHHLQNPPPSFNFNPRDTDDIYAELFGSDDSSTPPPAATPSSGPPTVPPPPPPPRPPSPPARPLPSRTPSPAAWRTSTMASRRR</sequence>
<dbReference type="PROSITE" id="PS50076">
    <property type="entry name" value="DNAJ_2"/>
    <property type="match status" value="1"/>
</dbReference>
<dbReference type="InterPro" id="IPR036869">
    <property type="entry name" value="J_dom_sf"/>
</dbReference>
<protein>
    <recommendedName>
        <fullName evidence="2">J domain-containing protein</fullName>
    </recommendedName>
</protein>
<name>A0ABD1LVK8_9FABA</name>
<feature type="compositionally biased region" description="Pro residues" evidence="1">
    <location>
        <begin position="162"/>
        <end position="197"/>
    </location>
</feature>
<dbReference type="SMART" id="SM00271">
    <property type="entry name" value="DnaJ"/>
    <property type="match status" value="1"/>
</dbReference>
<evidence type="ECO:0000256" key="1">
    <source>
        <dbReference type="SAM" id="MobiDB-lite"/>
    </source>
</evidence>
<dbReference type="Gene3D" id="1.10.287.110">
    <property type="entry name" value="DnaJ domain"/>
    <property type="match status" value="1"/>
</dbReference>
<dbReference type="InterPro" id="IPR001623">
    <property type="entry name" value="DnaJ_domain"/>
</dbReference>
<feature type="region of interest" description="Disordered" evidence="1">
    <location>
        <begin position="107"/>
        <end position="213"/>
    </location>
</feature>
<reference evidence="3 4" key="1">
    <citation type="submission" date="2024-08" db="EMBL/GenBank/DDBJ databases">
        <title>Insights into the chromosomal genome structure of Flemingia macrophylla.</title>
        <authorList>
            <person name="Ding Y."/>
            <person name="Zhao Y."/>
            <person name="Bi W."/>
            <person name="Wu M."/>
            <person name="Zhao G."/>
            <person name="Gong Y."/>
            <person name="Li W."/>
            <person name="Zhang P."/>
        </authorList>
    </citation>
    <scope>NUCLEOTIDE SEQUENCE [LARGE SCALE GENOMIC DNA]</scope>
    <source>
        <strain evidence="3">DYQJB</strain>
        <tissue evidence="3">Leaf</tissue>
    </source>
</reference>
<feature type="domain" description="J" evidence="2">
    <location>
        <begin position="33"/>
        <end position="103"/>
    </location>
</feature>
<evidence type="ECO:0000259" key="2">
    <source>
        <dbReference type="PROSITE" id="PS50076"/>
    </source>
</evidence>
<dbReference type="AlphaFoldDB" id="A0ABD1LVK8"/>
<dbReference type="PANTHER" id="PTHR43948">
    <property type="entry name" value="DNAJ HOMOLOG SUBFAMILY B"/>
    <property type="match status" value="1"/>
</dbReference>
<accession>A0ABD1LVK8</accession>
<keyword evidence="4" id="KW-1185">Reference proteome</keyword>
<gene>
    <name evidence="3" type="ORF">Fmac_020989</name>
</gene>
<dbReference type="SUPFAM" id="SSF46565">
    <property type="entry name" value="Chaperone J-domain"/>
    <property type="match status" value="1"/>
</dbReference>